<dbReference type="EMBL" id="CAMPGE010028624">
    <property type="protein sequence ID" value="CAI2386136.1"/>
    <property type="molecule type" value="Genomic_DNA"/>
</dbReference>
<protein>
    <submittedName>
        <fullName evidence="3">Uncharacterized protein</fullName>
    </submittedName>
</protein>
<keyword evidence="4" id="KW-1185">Reference proteome</keyword>
<gene>
    <name evidence="3" type="ORF">ECRASSUSDP1_LOCUS27739</name>
</gene>
<feature type="region of interest" description="Disordered" evidence="2">
    <location>
        <begin position="113"/>
        <end position="167"/>
    </location>
</feature>
<feature type="region of interest" description="Disordered" evidence="2">
    <location>
        <begin position="484"/>
        <end position="504"/>
    </location>
</feature>
<reference evidence="3" key="1">
    <citation type="submission" date="2023-07" db="EMBL/GenBank/DDBJ databases">
        <authorList>
            <consortium name="AG Swart"/>
            <person name="Singh M."/>
            <person name="Singh A."/>
            <person name="Seah K."/>
            <person name="Emmerich C."/>
        </authorList>
    </citation>
    <scope>NUCLEOTIDE SEQUENCE</scope>
    <source>
        <strain evidence="3">DP1</strain>
    </source>
</reference>
<comment type="caution">
    <text evidence="3">The sequence shown here is derived from an EMBL/GenBank/DDBJ whole genome shotgun (WGS) entry which is preliminary data.</text>
</comment>
<name>A0AAD2DB98_EUPCR</name>
<accession>A0AAD2DB98</accession>
<evidence type="ECO:0000256" key="1">
    <source>
        <dbReference type="SAM" id="Coils"/>
    </source>
</evidence>
<dbReference type="Proteomes" id="UP001295684">
    <property type="component" value="Unassembled WGS sequence"/>
</dbReference>
<feature type="compositionally biased region" description="Basic and acidic residues" evidence="2">
    <location>
        <begin position="489"/>
        <end position="504"/>
    </location>
</feature>
<sequence length="723" mass="84104">MNSQKNEYQDRDFDDIPCDFDRFGKIFSSSNDSFSRGSPTPPSPEAAETPKGVSPNLDHIQETVSVEDSCCASEQVSEVSELKDSMNTDPEVIEVAMDRDLDHLVPEATSEFFKSGTLQSEEEASIEIQPIHPPATPFKYISSDEEEDEKEFTQNYPHSEGSEMSETECRQISGYIDRFVDIKESLAEENKGVIYDLKSKQMELYHLKVQNKKLETDMKNLEQEFSIANHQKEQAKAQLIESEQRHSDEITALEAKISDLKKVETNQSQLLQEKSAEISKLTLNLQKILKEKEEISEDLDLEREARIILNDEFQEANQKLEACYDEKSRLKKDLNAIQEERVSLLSELKKYKSQCAKLQTELDSRKKISDTVQKYNKQILELRSSKDVLKAALDHKTQEYIDLKKQYEILQKRKIVRNNTMEAPAAGKIDRFSILSQKSITSWKDESMDSKNERILQKHLEKERSDNKKKSEIIDDLNQQLLSNKKHLKNTEKRLQESNKERKEECRKLKVEIQKCSFKNRKLRKKLDMIIETHGNHREETGTFGDQKGAMEVEGHVERSMREPYVSISDSKPKKKKAFKHSENKNLLKRTPFKDEIMKEIRNANVKLDEITKKILKRGNKTKREKQKHRIDEVRSKEIVQEGPYKYITPQKDHICYKRPQMYTEAKKKIKFTPYSVSKSNLNCTDVDIVPAGHHSPLRVKPYKMIGRNGNLRSSRSFSKLHY</sequence>
<evidence type="ECO:0000256" key="2">
    <source>
        <dbReference type="SAM" id="MobiDB-lite"/>
    </source>
</evidence>
<keyword evidence="1" id="KW-0175">Coiled coil</keyword>
<proteinExistence type="predicted"/>
<feature type="region of interest" description="Disordered" evidence="2">
    <location>
        <begin position="28"/>
        <end position="56"/>
    </location>
</feature>
<feature type="compositionally biased region" description="Low complexity" evidence="2">
    <location>
        <begin position="28"/>
        <end position="38"/>
    </location>
</feature>
<dbReference type="AlphaFoldDB" id="A0AAD2DB98"/>
<feature type="coiled-coil region" evidence="1">
    <location>
        <begin position="204"/>
        <end position="413"/>
    </location>
</feature>
<organism evidence="3 4">
    <name type="scientific">Euplotes crassus</name>
    <dbReference type="NCBI Taxonomy" id="5936"/>
    <lineage>
        <taxon>Eukaryota</taxon>
        <taxon>Sar</taxon>
        <taxon>Alveolata</taxon>
        <taxon>Ciliophora</taxon>
        <taxon>Intramacronucleata</taxon>
        <taxon>Spirotrichea</taxon>
        <taxon>Hypotrichia</taxon>
        <taxon>Euplotida</taxon>
        <taxon>Euplotidae</taxon>
        <taxon>Moneuplotes</taxon>
    </lineage>
</organism>
<evidence type="ECO:0000313" key="4">
    <source>
        <dbReference type="Proteomes" id="UP001295684"/>
    </source>
</evidence>
<evidence type="ECO:0000313" key="3">
    <source>
        <dbReference type="EMBL" id="CAI2386136.1"/>
    </source>
</evidence>